<proteinExistence type="predicted"/>
<dbReference type="AlphaFoldDB" id="E6X7R9"/>
<dbReference type="Proteomes" id="UP000008634">
    <property type="component" value="Chromosome"/>
</dbReference>
<accession>E6X7R9</accession>
<name>E6X7R9_CELAD</name>
<dbReference type="HOGENOM" id="CLU_1515257_0_0_10"/>
<organism evidence="1 2">
    <name type="scientific">Cellulophaga algicola (strain DSM 14237 / IC166 / ACAM 630)</name>
    <dbReference type="NCBI Taxonomy" id="688270"/>
    <lineage>
        <taxon>Bacteria</taxon>
        <taxon>Pseudomonadati</taxon>
        <taxon>Bacteroidota</taxon>
        <taxon>Flavobacteriia</taxon>
        <taxon>Flavobacteriales</taxon>
        <taxon>Flavobacteriaceae</taxon>
        <taxon>Cellulophaga</taxon>
    </lineage>
</organism>
<keyword evidence="2" id="KW-1185">Reference proteome</keyword>
<dbReference type="KEGG" id="cao:Celal_0161"/>
<evidence type="ECO:0000313" key="2">
    <source>
        <dbReference type="Proteomes" id="UP000008634"/>
    </source>
</evidence>
<dbReference type="EMBL" id="CP002453">
    <property type="protein sequence ID" value="ADV47512.1"/>
    <property type="molecule type" value="Genomic_DNA"/>
</dbReference>
<protein>
    <submittedName>
        <fullName evidence="1">Uncharacterized protein</fullName>
    </submittedName>
</protein>
<gene>
    <name evidence="1" type="ordered locus">Celal_0161</name>
</gene>
<sequence length="177" mass="21311">MDEYNYHKNFYYPLLIDLRNEINSSEYETNSKKYLDFFLSGIVEFKNRKNKEGEWICSYSPLRNERIDKAIFVHIPFTRKLNDFLREALNEEKMISKFSPKLTETDKQSSSNQQIRPTSRFLNFEKSDLVDFYNLIDINNLKQLTLELFEFIEHEIVYCENYIGKIDDTQKDLVDLI</sequence>
<dbReference type="RefSeq" id="WP_013549011.1">
    <property type="nucleotide sequence ID" value="NC_014934.1"/>
</dbReference>
<evidence type="ECO:0000313" key="1">
    <source>
        <dbReference type="EMBL" id="ADV47512.1"/>
    </source>
</evidence>
<reference evidence="1 2" key="1">
    <citation type="journal article" date="2010" name="Stand. Genomic Sci.">
        <title>Complete genome sequence of Cellulophaga algicola type strain (IC166).</title>
        <authorList>
            <person name="Abt B."/>
            <person name="Lu M."/>
            <person name="Misra M."/>
            <person name="Han C."/>
            <person name="Nolan M."/>
            <person name="Lucas S."/>
            <person name="Hammon N."/>
            <person name="Deshpande S."/>
            <person name="Cheng J.F."/>
            <person name="Tapia R."/>
            <person name="Goodwin L."/>
            <person name="Pitluck S."/>
            <person name="Liolios K."/>
            <person name="Pagani I."/>
            <person name="Ivanova N."/>
            <person name="Mavromatis K."/>
            <person name="Ovchinikova G."/>
            <person name="Pati A."/>
            <person name="Chen A."/>
            <person name="Palaniappan K."/>
            <person name="Land M."/>
            <person name="Hauser L."/>
            <person name="Chang Y.J."/>
            <person name="Jeffries C.D."/>
            <person name="Detter J.C."/>
            <person name="Brambilla E."/>
            <person name="Rohde M."/>
            <person name="Tindall B.J."/>
            <person name="Goker M."/>
            <person name="Woyke T."/>
            <person name="Bristow J."/>
            <person name="Eisen J.A."/>
            <person name="Markowitz V."/>
            <person name="Hugenholtz P."/>
            <person name="Kyrpides N.C."/>
            <person name="Klenk H.P."/>
            <person name="Lapidus A."/>
        </authorList>
    </citation>
    <scope>NUCLEOTIDE SEQUENCE [LARGE SCALE GENOMIC DNA]</scope>
    <source>
        <strain evidence="2">DSM 14237 / IC166 / ACAM 630</strain>
    </source>
</reference>